<dbReference type="EMBL" id="GL832970">
    <property type="protein sequence ID" value="EGD74982.1"/>
    <property type="molecule type" value="Genomic_DNA"/>
</dbReference>
<dbReference type="RefSeq" id="XP_004992627.1">
    <property type="nucleotide sequence ID" value="XM_004992570.1"/>
</dbReference>
<feature type="compositionally biased region" description="Low complexity" evidence="1">
    <location>
        <begin position="56"/>
        <end position="69"/>
    </location>
</feature>
<dbReference type="PROSITE" id="PS50003">
    <property type="entry name" value="PH_DOMAIN"/>
    <property type="match status" value="1"/>
</dbReference>
<name>F2UED2_SALR5</name>
<sequence>MADEEFEGFGFDEEEDHGFGDFGAEAEQMPEPETGASESVARQADAAPGEGAQAVSETPTPSEATTTTSNGEAQAESATSSGDVLDSVGHGEDVRLERSGWLRVLEPRKTLSRRGGLKERWFNLQDGVLKYSSSVTSKPISTIDVGKITSIVEHREQPEAFTLIMDKKSLDVIAREEADARSWVASLRKAQKSVSSTGNFGGSTGSALLF</sequence>
<dbReference type="SMART" id="SM00233">
    <property type="entry name" value="PH"/>
    <property type="match status" value="1"/>
</dbReference>
<protein>
    <recommendedName>
        <fullName evidence="2">PH domain-containing protein</fullName>
    </recommendedName>
</protein>
<accession>F2UED2</accession>
<evidence type="ECO:0000256" key="1">
    <source>
        <dbReference type="SAM" id="MobiDB-lite"/>
    </source>
</evidence>
<feature type="compositionally biased region" description="Polar residues" evidence="1">
    <location>
        <begin position="70"/>
        <end position="82"/>
    </location>
</feature>
<dbReference type="Proteomes" id="UP000007799">
    <property type="component" value="Unassembled WGS sequence"/>
</dbReference>
<dbReference type="Pfam" id="PF00169">
    <property type="entry name" value="PH"/>
    <property type="match status" value="1"/>
</dbReference>
<dbReference type="KEGG" id="sre:PTSG_07207"/>
<feature type="domain" description="PH" evidence="2">
    <location>
        <begin position="95"/>
        <end position="192"/>
    </location>
</feature>
<dbReference type="InParanoid" id="F2UED2"/>
<dbReference type="Gene3D" id="2.30.29.30">
    <property type="entry name" value="Pleckstrin-homology domain (PH domain)/Phosphotyrosine-binding domain (PTB)"/>
    <property type="match status" value="1"/>
</dbReference>
<proteinExistence type="predicted"/>
<dbReference type="InterPro" id="IPR001849">
    <property type="entry name" value="PH_domain"/>
</dbReference>
<evidence type="ECO:0000313" key="4">
    <source>
        <dbReference type="Proteomes" id="UP000007799"/>
    </source>
</evidence>
<reference evidence="3" key="1">
    <citation type="submission" date="2009-08" db="EMBL/GenBank/DDBJ databases">
        <title>Annotation of Salpingoeca rosetta.</title>
        <authorList>
            <consortium name="The Broad Institute Genome Sequencing Platform"/>
            <person name="Russ C."/>
            <person name="Cuomo C."/>
            <person name="Burger G."/>
            <person name="Gray M.W."/>
            <person name="Holland P.W.H."/>
            <person name="King N."/>
            <person name="Lang F.B.F."/>
            <person name="Roger A.J."/>
            <person name="Ruiz-Trillo I."/>
            <person name="Young S.K."/>
            <person name="Zeng Q."/>
            <person name="Gargeya S."/>
            <person name="Alvarado L."/>
            <person name="Berlin A."/>
            <person name="Chapman S.B."/>
            <person name="Chen Z."/>
            <person name="Freedman E."/>
            <person name="Gellesch M."/>
            <person name="Goldberg J."/>
            <person name="Griggs A."/>
            <person name="Gujja S."/>
            <person name="Heilman E."/>
            <person name="Heiman D."/>
            <person name="Howarth C."/>
            <person name="Mehta T."/>
            <person name="Neiman D."/>
            <person name="Pearson M."/>
            <person name="Roberts A."/>
            <person name="Saif S."/>
            <person name="Shea T."/>
            <person name="Shenoy N."/>
            <person name="Sisk P."/>
            <person name="Stolte C."/>
            <person name="Sykes S."/>
            <person name="White J."/>
            <person name="Yandava C."/>
            <person name="Haas B."/>
            <person name="Nusbaum C."/>
            <person name="Birren B."/>
        </authorList>
    </citation>
    <scope>NUCLEOTIDE SEQUENCE [LARGE SCALE GENOMIC DNA]</scope>
    <source>
        <strain evidence="3">ATCC 50818</strain>
    </source>
</reference>
<feature type="region of interest" description="Disordered" evidence="1">
    <location>
        <begin position="1"/>
        <end position="88"/>
    </location>
</feature>
<dbReference type="OrthoDB" id="10519548at2759"/>
<keyword evidence="4" id="KW-1185">Reference proteome</keyword>
<dbReference type="AlphaFoldDB" id="F2UED2"/>
<feature type="compositionally biased region" description="Acidic residues" evidence="1">
    <location>
        <begin position="1"/>
        <end position="16"/>
    </location>
</feature>
<evidence type="ECO:0000259" key="2">
    <source>
        <dbReference type="PROSITE" id="PS50003"/>
    </source>
</evidence>
<dbReference type="GeneID" id="16073198"/>
<evidence type="ECO:0000313" key="3">
    <source>
        <dbReference type="EMBL" id="EGD74982.1"/>
    </source>
</evidence>
<dbReference type="InterPro" id="IPR011993">
    <property type="entry name" value="PH-like_dom_sf"/>
</dbReference>
<gene>
    <name evidence="3" type="ORF">PTSG_07207</name>
</gene>
<organism evidence="4">
    <name type="scientific">Salpingoeca rosetta (strain ATCC 50818 / BSB-021)</name>
    <dbReference type="NCBI Taxonomy" id="946362"/>
    <lineage>
        <taxon>Eukaryota</taxon>
        <taxon>Choanoflagellata</taxon>
        <taxon>Craspedida</taxon>
        <taxon>Salpingoecidae</taxon>
        <taxon>Salpingoeca</taxon>
    </lineage>
</organism>
<dbReference type="SUPFAM" id="SSF50729">
    <property type="entry name" value="PH domain-like"/>
    <property type="match status" value="1"/>
</dbReference>
<dbReference type="OMA" id="ERWFNLQ"/>